<dbReference type="SMART" id="SM00220">
    <property type="entry name" value="S_TKc"/>
    <property type="match status" value="1"/>
</dbReference>
<reference evidence="11" key="1">
    <citation type="submission" date="2021-01" db="EMBL/GenBank/DDBJ databases">
        <authorList>
            <consortium name="Aspergillus luchuensis mut. kawachii IFO 4304 genome sequencing consortium"/>
            <person name="Kazuki M."/>
            <person name="Futagami T."/>
        </authorList>
    </citation>
    <scope>NUCLEOTIDE SEQUENCE</scope>
    <source>
        <strain evidence="11">IFO 4308</strain>
    </source>
</reference>
<dbReference type="RefSeq" id="XP_041548545.1">
    <property type="nucleotide sequence ID" value="XM_041681620.1"/>
</dbReference>
<dbReference type="Proteomes" id="UP000661280">
    <property type="component" value="Chromosome 8"/>
</dbReference>
<gene>
    <name evidence="11" type="ORF">AKAW2_80584S</name>
</gene>
<dbReference type="OrthoDB" id="5979581at2759"/>
<dbReference type="GO" id="GO:0050684">
    <property type="term" value="P:regulation of mRNA processing"/>
    <property type="evidence" value="ECO:0007669"/>
    <property type="project" value="TreeGrafter"/>
</dbReference>
<evidence type="ECO:0000259" key="10">
    <source>
        <dbReference type="PROSITE" id="PS50011"/>
    </source>
</evidence>
<accession>A0A7R7WKQ0</accession>
<reference evidence="11" key="2">
    <citation type="submission" date="2021-02" db="EMBL/GenBank/DDBJ databases">
        <title>Aspergillus luchuensis mut. kawachii IFO 4304 genome sequence.</title>
        <authorList>
            <person name="Mori K."/>
            <person name="Kadooka C."/>
            <person name="Goto M."/>
            <person name="Futagami T."/>
        </authorList>
    </citation>
    <scope>NUCLEOTIDE SEQUENCE</scope>
    <source>
        <strain evidence="11">IFO 4308</strain>
    </source>
</reference>
<dbReference type="PROSITE" id="PS50011">
    <property type="entry name" value="PROTEIN_KINASE_DOM"/>
    <property type="match status" value="1"/>
</dbReference>
<evidence type="ECO:0000256" key="2">
    <source>
        <dbReference type="ARBA" id="ARBA00022527"/>
    </source>
</evidence>
<dbReference type="Gene3D" id="3.30.200.20">
    <property type="entry name" value="Phosphorylase Kinase, domain 1"/>
    <property type="match status" value="1"/>
</dbReference>
<evidence type="ECO:0000256" key="7">
    <source>
        <dbReference type="ARBA" id="ARBA00047899"/>
    </source>
</evidence>
<evidence type="ECO:0000256" key="9">
    <source>
        <dbReference type="PROSITE-ProRule" id="PRU10141"/>
    </source>
</evidence>
<dbReference type="PANTHER" id="PTHR47634:SF9">
    <property type="entry name" value="PROTEIN KINASE DOMAIN-CONTAINING PROTEIN-RELATED"/>
    <property type="match status" value="1"/>
</dbReference>
<dbReference type="InterPro" id="IPR051334">
    <property type="entry name" value="SRPK"/>
</dbReference>
<evidence type="ECO:0000256" key="5">
    <source>
        <dbReference type="ARBA" id="ARBA00022777"/>
    </source>
</evidence>
<evidence type="ECO:0000256" key="8">
    <source>
        <dbReference type="ARBA" id="ARBA00048679"/>
    </source>
</evidence>
<evidence type="ECO:0000256" key="1">
    <source>
        <dbReference type="ARBA" id="ARBA00012513"/>
    </source>
</evidence>
<dbReference type="InterPro" id="IPR017441">
    <property type="entry name" value="Protein_kinase_ATP_BS"/>
</dbReference>
<keyword evidence="4 9" id="KW-0547">Nucleotide-binding</keyword>
<dbReference type="GO" id="GO:0004674">
    <property type="term" value="F:protein serine/threonine kinase activity"/>
    <property type="evidence" value="ECO:0007669"/>
    <property type="project" value="UniProtKB-KW"/>
</dbReference>
<protein>
    <recommendedName>
        <fullName evidence="1">non-specific serine/threonine protein kinase</fullName>
        <ecNumber evidence="1">2.7.11.1</ecNumber>
    </recommendedName>
</protein>
<keyword evidence="2" id="KW-0723">Serine/threonine-protein kinase</keyword>
<dbReference type="GeneID" id="64966104"/>
<name>A0A7R7WKQ0_ASPKA</name>
<keyword evidence="3" id="KW-0808">Transferase</keyword>
<comment type="catalytic activity">
    <reaction evidence="7">
        <text>L-threonyl-[protein] + ATP = O-phospho-L-threonyl-[protein] + ADP + H(+)</text>
        <dbReference type="Rhea" id="RHEA:46608"/>
        <dbReference type="Rhea" id="RHEA-COMP:11060"/>
        <dbReference type="Rhea" id="RHEA-COMP:11605"/>
        <dbReference type="ChEBI" id="CHEBI:15378"/>
        <dbReference type="ChEBI" id="CHEBI:30013"/>
        <dbReference type="ChEBI" id="CHEBI:30616"/>
        <dbReference type="ChEBI" id="CHEBI:61977"/>
        <dbReference type="ChEBI" id="CHEBI:456216"/>
        <dbReference type="EC" id="2.7.11.1"/>
    </reaction>
</comment>
<comment type="catalytic activity">
    <reaction evidence="8">
        <text>L-seryl-[protein] + ATP = O-phospho-L-seryl-[protein] + ADP + H(+)</text>
        <dbReference type="Rhea" id="RHEA:17989"/>
        <dbReference type="Rhea" id="RHEA-COMP:9863"/>
        <dbReference type="Rhea" id="RHEA-COMP:11604"/>
        <dbReference type="ChEBI" id="CHEBI:15378"/>
        <dbReference type="ChEBI" id="CHEBI:29999"/>
        <dbReference type="ChEBI" id="CHEBI:30616"/>
        <dbReference type="ChEBI" id="CHEBI:83421"/>
        <dbReference type="ChEBI" id="CHEBI:456216"/>
        <dbReference type="EC" id="2.7.11.1"/>
    </reaction>
</comment>
<feature type="binding site" evidence="9">
    <location>
        <position position="127"/>
    </location>
    <ligand>
        <name>ATP</name>
        <dbReference type="ChEBI" id="CHEBI:30616"/>
    </ligand>
</feature>
<proteinExistence type="predicted"/>
<dbReference type="GO" id="GO:0005524">
    <property type="term" value="F:ATP binding"/>
    <property type="evidence" value="ECO:0007669"/>
    <property type="project" value="UniProtKB-UniRule"/>
</dbReference>
<dbReference type="Pfam" id="PF00069">
    <property type="entry name" value="Pkinase"/>
    <property type="match status" value="1"/>
</dbReference>
<evidence type="ECO:0000256" key="4">
    <source>
        <dbReference type="ARBA" id="ARBA00022741"/>
    </source>
</evidence>
<dbReference type="GO" id="GO:0000245">
    <property type="term" value="P:spliceosomal complex assembly"/>
    <property type="evidence" value="ECO:0007669"/>
    <property type="project" value="TreeGrafter"/>
</dbReference>
<feature type="domain" description="Protein kinase" evidence="10">
    <location>
        <begin position="98"/>
        <end position="332"/>
    </location>
</feature>
<organism evidence="11 12">
    <name type="scientific">Aspergillus kawachii</name>
    <name type="common">White koji mold</name>
    <name type="synonym">Aspergillus awamori var. kawachi</name>
    <dbReference type="NCBI Taxonomy" id="1069201"/>
    <lineage>
        <taxon>Eukaryota</taxon>
        <taxon>Fungi</taxon>
        <taxon>Dikarya</taxon>
        <taxon>Ascomycota</taxon>
        <taxon>Pezizomycotina</taxon>
        <taxon>Eurotiomycetes</taxon>
        <taxon>Eurotiomycetidae</taxon>
        <taxon>Eurotiales</taxon>
        <taxon>Aspergillaceae</taxon>
        <taxon>Aspergillus</taxon>
        <taxon>Aspergillus subgen. Circumdati</taxon>
    </lineage>
</organism>
<dbReference type="EMBL" id="AP024432">
    <property type="protein sequence ID" value="BCS04783.1"/>
    <property type="molecule type" value="Genomic_DNA"/>
</dbReference>
<sequence length="332" mass="37597">MFWLQSRTSLVSSIRANLSIFSRNLPLRYRALPSSSHPVECRPTSTIASTNQTIQRVFPISRFEVIDPTEEVEEETLPTYDVKTYYPVRLGEVLDGRYQVVAKLGYGVTSTVWLGRDLSDSNHVALKIYVSGTLKSSNELAVYERINAVETDHAGKNLIRQLWDHFFLEGPHGRHKCLVHQPLGLSVDQFLYFFPGRVMNLDALKPCLRQVLGIVDFLHTEARVIHTDLQLKNLLLPGDPKNFSGLEDAEIEAPSARKILGPERTIYTSHIVVPGNGLPLLSDFGEARFSDEEHDEDIMPNLYRAPEVVLKMNWDSKVDVWSIALMVGDYAY</sequence>
<evidence type="ECO:0000313" key="12">
    <source>
        <dbReference type="Proteomes" id="UP000661280"/>
    </source>
</evidence>
<evidence type="ECO:0000256" key="3">
    <source>
        <dbReference type="ARBA" id="ARBA00022679"/>
    </source>
</evidence>
<dbReference type="EC" id="2.7.11.1" evidence="1"/>
<keyword evidence="5" id="KW-0418">Kinase</keyword>
<dbReference type="KEGG" id="aluc:AKAW2_80584S"/>
<dbReference type="Gene3D" id="1.10.510.10">
    <property type="entry name" value="Transferase(Phosphotransferase) domain 1"/>
    <property type="match status" value="1"/>
</dbReference>
<dbReference type="SUPFAM" id="SSF56112">
    <property type="entry name" value="Protein kinase-like (PK-like)"/>
    <property type="match status" value="1"/>
</dbReference>
<dbReference type="PANTHER" id="PTHR47634">
    <property type="entry name" value="PROTEIN KINASE DOMAIN-CONTAINING PROTEIN-RELATED"/>
    <property type="match status" value="1"/>
</dbReference>
<dbReference type="InterPro" id="IPR000719">
    <property type="entry name" value="Prot_kinase_dom"/>
</dbReference>
<keyword evidence="6 9" id="KW-0067">ATP-binding</keyword>
<evidence type="ECO:0000256" key="6">
    <source>
        <dbReference type="ARBA" id="ARBA00022840"/>
    </source>
</evidence>
<dbReference type="InterPro" id="IPR011009">
    <property type="entry name" value="Kinase-like_dom_sf"/>
</dbReference>
<dbReference type="PROSITE" id="PS00107">
    <property type="entry name" value="PROTEIN_KINASE_ATP"/>
    <property type="match status" value="1"/>
</dbReference>
<evidence type="ECO:0000313" key="11">
    <source>
        <dbReference type="EMBL" id="BCS04783.1"/>
    </source>
</evidence>
<keyword evidence="12" id="KW-1185">Reference proteome</keyword>
<dbReference type="AlphaFoldDB" id="A0A7R7WKQ0"/>